<dbReference type="Gene3D" id="2.80.10.50">
    <property type="match status" value="1"/>
</dbReference>
<evidence type="ECO:0000259" key="1">
    <source>
        <dbReference type="Pfam" id="PF00652"/>
    </source>
</evidence>
<sequence>MPKAAPGARIIFYSCHKGRGNQHWQLVWLTGELGVDKNPVLLKHPSSKLCASADLTVSGDPQLVVQPCDINNTAQHWVWDLLQTRLANLTNSKRDT</sequence>
<keyword evidence="3" id="KW-1185">Reference proteome</keyword>
<protein>
    <recommendedName>
        <fullName evidence="1">Ricin B lectin domain-containing protein</fullName>
    </recommendedName>
</protein>
<name>A0A448WWI0_9PLAT</name>
<feature type="domain" description="Ricin B lectin" evidence="1">
    <location>
        <begin position="4"/>
        <end position="77"/>
    </location>
</feature>
<dbReference type="PROSITE" id="PS50231">
    <property type="entry name" value="RICIN_B_LECTIN"/>
    <property type="match status" value="1"/>
</dbReference>
<proteinExistence type="predicted"/>
<dbReference type="InterPro" id="IPR000772">
    <property type="entry name" value="Ricin_B_lectin"/>
</dbReference>
<evidence type="ECO:0000313" key="2">
    <source>
        <dbReference type="EMBL" id="VEL21875.1"/>
    </source>
</evidence>
<dbReference type="SUPFAM" id="SSF50370">
    <property type="entry name" value="Ricin B-like lectins"/>
    <property type="match status" value="1"/>
</dbReference>
<evidence type="ECO:0000313" key="3">
    <source>
        <dbReference type="Proteomes" id="UP000784294"/>
    </source>
</evidence>
<comment type="caution">
    <text evidence="2">The sequence shown here is derived from an EMBL/GenBank/DDBJ whole genome shotgun (WGS) entry which is preliminary data.</text>
</comment>
<organism evidence="2 3">
    <name type="scientific">Protopolystoma xenopodis</name>
    <dbReference type="NCBI Taxonomy" id="117903"/>
    <lineage>
        <taxon>Eukaryota</taxon>
        <taxon>Metazoa</taxon>
        <taxon>Spiralia</taxon>
        <taxon>Lophotrochozoa</taxon>
        <taxon>Platyhelminthes</taxon>
        <taxon>Monogenea</taxon>
        <taxon>Polyopisthocotylea</taxon>
        <taxon>Polystomatidea</taxon>
        <taxon>Polystomatidae</taxon>
        <taxon>Protopolystoma</taxon>
    </lineage>
</organism>
<gene>
    <name evidence="2" type="ORF">PXEA_LOCUS15315</name>
</gene>
<dbReference type="Pfam" id="PF00652">
    <property type="entry name" value="Ricin_B_lectin"/>
    <property type="match status" value="1"/>
</dbReference>
<reference evidence="2" key="1">
    <citation type="submission" date="2018-11" db="EMBL/GenBank/DDBJ databases">
        <authorList>
            <consortium name="Pathogen Informatics"/>
        </authorList>
    </citation>
    <scope>NUCLEOTIDE SEQUENCE</scope>
</reference>
<dbReference type="InterPro" id="IPR035992">
    <property type="entry name" value="Ricin_B-like_lectins"/>
</dbReference>
<dbReference type="AlphaFoldDB" id="A0A448WWI0"/>
<dbReference type="EMBL" id="CAAALY010053552">
    <property type="protein sequence ID" value="VEL21875.1"/>
    <property type="molecule type" value="Genomic_DNA"/>
</dbReference>
<dbReference type="Proteomes" id="UP000784294">
    <property type="component" value="Unassembled WGS sequence"/>
</dbReference>
<accession>A0A448WWI0</accession>